<feature type="compositionally biased region" description="Polar residues" evidence="1">
    <location>
        <begin position="287"/>
        <end position="300"/>
    </location>
</feature>
<gene>
    <name evidence="2" type="ORF">VNI00_008518</name>
</gene>
<reference evidence="2 3" key="1">
    <citation type="submission" date="2024-01" db="EMBL/GenBank/DDBJ databases">
        <title>A draft genome for a cacao thread blight-causing isolate of Paramarasmius palmivorus.</title>
        <authorList>
            <person name="Baruah I.K."/>
            <person name="Bukari Y."/>
            <person name="Amoako-Attah I."/>
            <person name="Meinhardt L.W."/>
            <person name="Bailey B.A."/>
            <person name="Cohen S.P."/>
        </authorList>
    </citation>
    <scope>NUCLEOTIDE SEQUENCE [LARGE SCALE GENOMIC DNA]</scope>
    <source>
        <strain evidence="2 3">GH-12</strain>
    </source>
</reference>
<feature type="region of interest" description="Disordered" evidence="1">
    <location>
        <begin position="177"/>
        <end position="341"/>
    </location>
</feature>
<evidence type="ECO:0000256" key="1">
    <source>
        <dbReference type="SAM" id="MobiDB-lite"/>
    </source>
</evidence>
<dbReference type="AlphaFoldDB" id="A0AAW0CVL8"/>
<keyword evidence="3" id="KW-1185">Reference proteome</keyword>
<feature type="region of interest" description="Disordered" evidence="1">
    <location>
        <begin position="123"/>
        <end position="149"/>
    </location>
</feature>
<feature type="compositionally biased region" description="Low complexity" evidence="1">
    <location>
        <begin position="271"/>
        <end position="283"/>
    </location>
</feature>
<organism evidence="2 3">
    <name type="scientific">Paramarasmius palmivorus</name>
    <dbReference type="NCBI Taxonomy" id="297713"/>
    <lineage>
        <taxon>Eukaryota</taxon>
        <taxon>Fungi</taxon>
        <taxon>Dikarya</taxon>
        <taxon>Basidiomycota</taxon>
        <taxon>Agaricomycotina</taxon>
        <taxon>Agaricomycetes</taxon>
        <taxon>Agaricomycetidae</taxon>
        <taxon>Agaricales</taxon>
        <taxon>Marasmiineae</taxon>
        <taxon>Marasmiaceae</taxon>
        <taxon>Paramarasmius</taxon>
    </lineage>
</organism>
<protein>
    <recommendedName>
        <fullName evidence="4">Zn(2)-C6 fungal-type domain-containing protein</fullName>
    </recommendedName>
</protein>
<name>A0AAW0CVL8_9AGAR</name>
<proteinExistence type="predicted"/>
<dbReference type="EMBL" id="JAYKXP010000029">
    <property type="protein sequence ID" value="KAK7043164.1"/>
    <property type="molecule type" value="Genomic_DNA"/>
</dbReference>
<accession>A0AAW0CVL8</accession>
<evidence type="ECO:0000313" key="3">
    <source>
        <dbReference type="Proteomes" id="UP001383192"/>
    </source>
</evidence>
<evidence type="ECO:0008006" key="4">
    <source>
        <dbReference type="Google" id="ProtNLM"/>
    </source>
</evidence>
<sequence>MHHLNASYPPLTTTNKYPSASPSYCQVLRTEAVHDEESGRRATYYWQLQCYHDVPDVSPSHSNDSSYADTVREINDNFYMTFPDAPRPLPDQRHWSPYPIPKNSYIEGTGFYPPGQRKACPSMDLSGSSALCRRSDERSTDQTTSSSMPSISIGMLASCGADDDNEALAINSAGVCSHTNATTPSTESTTLSSRAVDGRVMGSNGPLSPMSVEDDDQGYDHLDTESFLSDDEAHPQGEAGDDDNGRIEDLNLVPSQVTGTWPSLRVRSHESVSPSSSRPSSSHDATTESQLAPPTLTTYGRRTAILPATPPPASATTAPQTQDEQRQDNSNAPALMRLSPLPINRRPVEKKKTQTLACNFCRGRKIACGPPVAGTVEKTCK</sequence>
<feature type="compositionally biased region" description="Low complexity" evidence="1">
    <location>
        <begin position="179"/>
        <end position="193"/>
    </location>
</feature>
<evidence type="ECO:0000313" key="2">
    <source>
        <dbReference type="EMBL" id="KAK7043164.1"/>
    </source>
</evidence>
<dbReference type="Proteomes" id="UP001383192">
    <property type="component" value="Unassembled WGS sequence"/>
</dbReference>
<comment type="caution">
    <text evidence="2">The sequence shown here is derived from an EMBL/GenBank/DDBJ whole genome shotgun (WGS) entry which is preliminary data.</text>
</comment>